<evidence type="ECO:0000256" key="3">
    <source>
        <dbReference type="ARBA" id="ARBA00022989"/>
    </source>
</evidence>
<feature type="transmembrane region" description="Helical" evidence="5">
    <location>
        <begin position="150"/>
        <end position="172"/>
    </location>
</feature>
<evidence type="ECO:0008006" key="8">
    <source>
        <dbReference type="Google" id="ProtNLM"/>
    </source>
</evidence>
<feature type="transmembrane region" description="Helical" evidence="5">
    <location>
        <begin position="64"/>
        <end position="86"/>
    </location>
</feature>
<dbReference type="OrthoDB" id="10010920at2759"/>
<dbReference type="STRING" id="796925.A0A137P2F6"/>
<dbReference type="PANTHER" id="PTHR30266:SF2">
    <property type="entry name" value="LARGE-CONDUCTANCE MECHANOSENSITIVE CHANNEL"/>
    <property type="match status" value="1"/>
</dbReference>
<accession>A0A137P2F6</accession>
<evidence type="ECO:0000313" key="6">
    <source>
        <dbReference type="EMBL" id="KXN69101.1"/>
    </source>
</evidence>
<dbReference type="GO" id="GO:0016020">
    <property type="term" value="C:membrane"/>
    <property type="evidence" value="ECO:0007669"/>
    <property type="project" value="UniProtKB-SubCell"/>
</dbReference>
<evidence type="ECO:0000256" key="2">
    <source>
        <dbReference type="ARBA" id="ARBA00022692"/>
    </source>
</evidence>
<sequence>MTKFSFIKKYQSTENAPSTSTHQQSQHLSAISESSSLLSQPQKPQPKNQVDKLLGYFKDIGLDFLNFITFTDIISLGSGIIIGTLISDLVNSFVTDIISPPVGYLLGGANLEQLFLVIDPDHIDKQYNTVAEAIADGAVTLNFGNFLKSVIKFFLFSFVLFWLFKLIIFMNVKFNKLNNELKHKEENGDNGEEEDDGDYNFLLQTFRCPFCNTKTLKKCIRCPQCTSILDYKAFSEIELKIKNAK</sequence>
<gene>
    <name evidence="6" type="ORF">CONCODRAFT_8538</name>
</gene>
<proteinExistence type="predicted"/>
<dbReference type="Pfam" id="PF01741">
    <property type="entry name" value="MscL"/>
    <property type="match status" value="1"/>
</dbReference>
<reference evidence="6 7" key="1">
    <citation type="journal article" date="2015" name="Genome Biol. Evol.">
        <title>Phylogenomic analyses indicate that early fungi evolved digesting cell walls of algal ancestors of land plants.</title>
        <authorList>
            <person name="Chang Y."/>
            <person name="Wang S."/>
            <person name="Sekimoto S."/>
            <person name="Aerts A.L."/>
            <person name="Choi C."/>
            <person name="Clum A."/>
            <person name="LaButti K.M."/>
            <person name="Lindquist E.A."/>
            <person name="Yee Ngan C."/>
            <person name="Ohm R.A."/>
            <person name="Salamov A.A."/>
            <person name="Grigoriev I.V."/>
            <person name="Spatafora J.W."/>
            <person name="Berbee M.L."/>
        </authorList>
    </citation>
    <scope>NUCLEOTIDE SEQUENCE [LARGE SCALE GENOMIC DNA]</scope>
    <source>
        <strain evidence="6 7">NRRL 28638</strain>
    </source>
</reference>
<dbReference type="AlphaFoldDB" id="A0A137P2F6"/>
<dbReference type="GO" id="GO:0008381">
    <property type="term" value="F:mechanosensitive monoatomic ion channel activity"/>
    <property type="evidence" value="ECO:0007669"/>
    <property type="project" value="TreeGrafter"/>
</dbReference>
<keyword evidence="3 5" id="KW-1133">Transmembrane helix</keyword>
<keyword evidence="4 5" id="KW-0472">Membrane</keyword>
<dbReference type="EMBL" id="KQ964548">
    <property type="protein sequence ID" value="KXN69101.1"/>
    <property type="molecule type" value="Genomic_DNA"/>
</dbReference>
<evidence type="ECO:0000256" key="1">
    <source>
        <dbReference type="ARBA" id="ARBA00004141"/>
    </source>
</evidence>
<organism evidence="6 7">
    <name type="scientific">Conidiobolus coronatus (strain ATCC 28846 / CBS 209.66 / NRRL 28638)</name>
    <name type="common">Delacroixia coronata</name>
    <dbReference type="NCBI Taxonomy" id="796925"/>
    <lineage>
        <taxon>Eukaryota</taxon>
        <taxon>Fungi</taxon>
        <taxon>Fungi incertae sedis</taxon>
        <taxon>Zoopagomycota</taxon>
        <taxon>Entomophthoromycotina</taxon>
        <taxon>Entomophthoromycetes</taxon>
        <taxon>Entomophthorales</taxon>
        <taxon>Ancylistaceae</taxon>
        <taxon>Conidiobolus</taxon>
    </lineage>
</organism>
<dbReference type="InterPro" id="IPR037673">
    <property type="entry name" value="MSC/AndL"/>
</dbReference>
<keyword evidence="2 5" id="KW-0812">Transmembrane</keyword>
<comment type="subcellular location">
    <subcellularLocation>
        <location evidence="1">Membrane</location>
        <topology evidence="1">Multi-pass membrane protein</topology>
    </subcellularLocation>
</comment>
<dbReference type="Gene3D" id="1.10.1200.120">
    <property type="entry name" value="Large-conductance mechanosensitive channel, MscL, domain 1"/>
    <property type="match status" value="1"/>
</dbReference>
<evidence type="ECO:0000313" key="7">
    <source>
        <dbReference type="Proteomes" id="UP000070444"/>
    </source>
</evidence>
<dbReference type="SUPFAM" id="SSF81330">
    <property type="entry name" value="Gated mechanosensitive channel"/>
    <property type="match status" value="1"/>
</dbReference>
<keyword evidence="7" id="KW-1185">Reference proteome</keyword>
<name>A0A137P2F6_CONC2</name>
<dbReference type="InterPro" id="IPR036019">
    <property type="entry name" value="MscL_channel"/>
</dbReference>
<evidence type="ECO:0000256" key="4">
    <source>
        <dbReference type="ARBA" id="ARBA00023136"/>
    </source>
</evidence>
<dbReference type="Proteomes" id="UP000070444">
    <property type="component" value="Unassembled WGS sequence"/>
</dbReference>
<dbReference type="PANTHER" id="PTHR30266">
    <property type="entry name" value="MECHANOSENSITIVE CHANNEL MSCL"/>
    <property type="match status" value="1"/>
</dbReference>
<protein>
    <recommendedName>
        <fullName evidence="8">Gated mechanosensitive channel</fullName>
    </recommendedName>
</protein>
<evidence type="ECO:0000256" key="5">
    <source>
        <dbReference type="SAM" id="Phobius"/>
    </source>
</evidence>